<dbReference type="RefSeq" id="XP_070883882.1">
    <property type="nucleotide sequence ID" value="XM_071033437.1"/>
</dbReference>
<evidence type="ECO:0000256" key="1">
    <source>
        <dbReference type="SAM" id="MobiDB-lite"/>
    </source>
</evidence>
<evidence type="ECO:0000313" key="2">
    <source>
        <dbReference type="EMBL" id="KAL2864903.1"/>
    </source>
</evidence>
<gene>
    <name evidence="2" type="ORF">BJX67DRAFT_383321</name>
</gene>
<evidence type="ECO:0008006" key="4">
    <source>
        <dbReference type="Google" id="ProtNLM"/>
    </source>
</evidence>
<name>A0ABR4LK35_9EURO</name>
<protein>
    <recommendedName>
        <fullName evidence="4">Hemagglutinin protein</fullName>
    </recommendedName>
</protein>
<dbReference type="Proteomes" id="UP001610432">
    <property type="component" value="Unassembled WGS sequence"/>
</dbReference>
<proteinExistence type="predicted"/>
<sequence>MSSSTLIEEVMAPPCYPTDNEAGFDSHPKQDALSIPHTFQSDSQQELAERNLGCISMGAELEAKGRGPTRRRIPVAVNSSILQTKVHVSAGTGWPYPPNDLASQRSGIDAPSVACKVGGGPRSSSNHRTPQFLRAPDQEVASDGQISYGRHPFGIDSAINYEDGFTTPYSPPSSTYMLPSSPQASVADYCGLAWNSRSWNSGSQGGRAPGETMFAETDSENSLANPTYNCVIYGQGPQPTGTLGMESIQASLTSPVQGTERGLPTPSSRNTVVGNNNGLVATSDSNGLHPTQEYKLGSHWRHEGRTPVQSTSNTPVNTATVNRTKLIPSSAQDTAYGVLTGAPSNASSPLIPSSGTFADFEATGSAVDAGNEFRGAMNSQSRTCSLEHNKRTISPAVYRADYYGYSRPPYRSRLEAGGSSSESTLITGLPYERPKHPSLITTLSPDEFSDCKPPPNLLTPVSALSNANGF</sequence>
<dbReference type="EMBL" id="JBFXLQ010000036">
    <property type="protein sequence ID" value="KAL2864903.1"/>
    <property type="molecule type" value="Genomic_DNA"/>
</dbReference>
<keyword evidence="3" id="KW-1185">Reference proteome</keyword>
<reference evidence="2 3" key="1">
    <citation type="submission" date="2024-07" db="EMBL/GenBank/DDBJ databases">
        <title>Section-level genome sequencing and comparative genomics of Aspergillus sections Usti and Cavernicolus.</title>
        <authorList>
            <consortium name="Lawrence Berkeley National Laboratory"/>
            <person name="Nybo J.L."/>
            <person name="Vesth T.C."/>
            <person name="Theobald S."/>
            <person name="Frisvad J.C."/>
            <person name="Larsen T.O."/>
            <person name="Kjaerboelling I."/>
            <person name="Rothschild-Mancinelli K."/>
            <person name="Lyhne E.K."/>
            <person name="Kogle M.E."/>
            <person name="Barry K."/>
            <person name="Clum A."/>
            <person name="Na H."/>
            <person name="Ledsgaard L."/>
            <person name="Lin J."/>
            <person name="Lipzen A."/>
            <person name="Kuo A."/>
            <person name="Riley R."/>
            <person name="Mondo S."/>
            <person name="Labutti K."/>
            <person name="Haridas S."/>
            <person name="Pangalinan J."/>
            <person name="Salamov A.A."/>
            <person name="Simmons B.A."/>
            <person name="Magnuson J.K."/>
            <person name="Chen J."/>
            <person name="Drula E."/>
            <person name="Henrissat B."/>
            <person name="Wiebenga A."/>
            <person name="Lubbers R.J."/>
            <person name="Gomes A.C."/>
            <person name="Macurrencykelacurrency M.R."/>
            <person name="Stajich J."/>
            <person name="Grigoriev I.V."/>
            <person name="Mortensen U.H."/>
            <person name="De Vries R.P."/>
            <person name="Baker S.E."/>
            <person name="Andersen M.R."/>
        </authorList>
    </citation>
    <scope>NUCLEOTIDE SEQUENCE [LARGE SCALE GENOMIC DNA]</scope>
    <source>
        <strain evidence="2 3">CBS 449.75</strain>
    </source>
</reference>
<accession>A0ABR4LK35</accession>
<organism evidence="2 3">
    <name type="scientific">Aspergillus lucknowensis</name>
    <dbReference type="NCBI Taxonomy" id="176173"/>
    <lineage>
        <taxon>Eukaryota</taxon>
        <taxon>Fungi</taxon>
        <taxon>Dikarya</taxon>
        <taxon>Ascomycota</taxon>
        <taxon>Pezizomycotina</taxon>
        <taxon>Eurotiomycetes</taxon>
        <taxon>Eurotiomycetidae</taxon>
        <taxon>Eurotiales</taxon>
        <taxon>Aspergillaceae</taxon>
        <taxon>Aspergillus</taxon>
        <taxon>Aspergillus subgen. Nidulantes</taxon>
    </lineage>
</organism>
<dbReference type="GeneID" id="98148509"/>
<feature type="region of interest" description="Disordered" evidence="1">
    <location>
        <begin position="1"/>
        <end position="33"/>
    </location>
</feature>
<evidence type="ECO:0000313" key="3">
    <source>
        <dbReference type="Proteomes" id="UP001610432"/>
    </source>
</evidence>
<comment type="caution">
    <text evidence="2">The sequence shown here is derived from an EMBL/GenBank/DDBJ whole genome shotgun (WGS) entry which is preliminary data.</text>
</comment>